<dbReference type="FunFam" id="1.10.3430.10:FF:000008">
    <property type="entry name" value="Ammonium transporter"/>
    <property type="match status" value="1"/>
</dbReference>
<comment type="caution">
    <text evidence="10">The sequence shown here is derived from an EMBL/GenBank/DDBJ whole genome shotgun (WGS) entry which is preliminary data.</text>
</comment>
<feature type="transmembrane region" description="Helical" evidence="8">
    <location>
        <begin position="52"/>
        <end position="71"/>
    </location>
</feature>
<dbReference type="AlphaFoldDB" id="A0A9Q0RR58"/>
<keyword evidence="5 8" id="KW-1133">Transmembrane helix</keyword>
<feature type="transmembrane region" description="Helical" evidence="8">
    <location>
        <begin position="328"/>
        <end position="347"/>
    </location>
</feature>
<protein>
    <recommendedName>
        <fullName evidence="9">Ammonium transporter AmtB-like domain-containing protein</fullName>
    </recommendedName>
</protein>
<evidence type="ECO:0000256" key="7">
    <source>
        <dbReference type="ARBA" id="ARBA00023177"/>
    </source>
</evidence>
<dbReference type="Pfam" id="PF00909">
    <property type="entry name" value="Ammonium_transp"/>
    <property type="match status" value="1"/>
</dbReference>
<evidence type="ECO:0000259" key="9">
    <source>
        <dbReference type="Pfam" id="PF00909"/>
    </source>
</evidence>
<evidence type="ECO:0000313" key="10">
    <source>
        <dbReference type="EMBL" id="KAJ6223431.1"/>
    </source>
</evidence>
<keyword evidence="7" id="KW-0924">Ammonia transport</keyword>
<reference evidence="10" key="1">
    <citation type="submission" date="2022-12" db="EMBL/GenBank/DDBJ databases">
        <title>Genome assemblies of Blomia tropicalis.</title>
        <authorList>
            <person name="Cui Y."/>
        </authorList>
    </citation>
    <scope>NUCLEOTIDE SEQUENCE</scope>
    <source>
        <tissue evidence="10">Adult mites</tissue>
    </source>
</reference>
<evidence type="ECO:0000256" key="2">
    <source>
        <dbReference type="ARBA" id="ARBA00005887"/>
    </source>
</evidence>
<comment type="similarity">
    <text evidence="2">Belongs to the ammonia transporter channel (TC 1.A.11.2) family.</text>
</comment>
<feature type="transmembrane region" description="Helical" evidence="8">
    <location>
        <begin position="209"/>
        <end position="230"/>
    </location>
</feature>
<dbReference type="Proteomes" id="UP001142055">
    <property type="component" value="Chromosome 1"/>
</dbReference>
<feature type="domain" description="Ammonium transporter AmtB-like" evidence="9">
    <location>
        <begin position="22"/>
        <end position="413"/>
    </location>
</feature>
<evidence type="ECO:0000256" key="4">
    <source>
        <dbReference type="ARBA" id="ARBA00022692"/>
    </source>
</evidence>
<dbReference type="GO" id="GO:0005886">
    <property type="term" value="C:plasma membrane"/>
    <property type="evidence" value="ECO:0007669"/>
    <property type="project" value="TreeGrafter"/>
</dbReference>
<evidence type="ECO:0000256" key="5">
    <source>
        <dbReference type="ARBA" id="ARBA00022989"/>
    </source>
</evidence>
<keyword evidence="6 8" id="KW-0472">Membrane</keyword>
<evidence type="ECO:0000256" key="1">
    <source>
        <dbReference type="ARBA" id="ARBA00004141"/>
    </source>
</evidence>
<dbReference type="GO" id="GO:0097272">
    <property type="term" value="P:ammonium homeostasis"/>
    <property type="evidence" value="ECO:0007669"/>
    <property type="project" value="TreeGrafter"/>
</dbReference>
<feature type="transmembrane region" description="Helical" evidence="8">
    <location>
        <begin position="298"/>
        <end position="316"/>
    </location>
</feature>
<feature type="transmembrane region" description="Helical" evidence="8">
    <location>
        <begin position="272"/>
        <end position="292"/>
    </location>
</feature>
<evidence type="ECO:0000256" key="8">
    <source>
        <dbReference type="SAM" id="Phobius"/>
    </source>
</evidence>
<feature type="transmembrane region" description="Helical" evidence="8">
    <location>
        <begin position="171"/>
        <end position="188"/>
    </location>
</feature>
<dbReference type="PANTHER" id="PTHR11730">
    <property type="entry name" value="AMMONIUM TRANSPORTER"/>
    <property type="match status" value="1"/>
</dbReference>
<name>A0A9Q0RR58_BLOTA</name>
<dbReference type="OMA" id="GHIATRY"/>
<evidence type="ECO:0000313" key="11">
    <source>
        <dbReference type="Proteomes" id="UP001142055"/>
    </source>
</evidence>
<proteinExistence type="inferred from homology"/>
<keyword evidence="4 8" id="KW-0812">Transmembrane</keyword>
<evidence type="ECO:0000256" key="6">
    <source>
        <dbReference type="ARBA" id="ARBA00023136"/>
    </source>
</evidence>
<evidence type="ECO:0000256" key="3">
    <source>
        <dbReference type="ARBA" id="ARBA00022448"/>
    </source>
</evidence>
<feature type="transmembrane region" description="Helical" evidence="8">
    <location>
        <begin position="242"/>
        <end position="265"/>
    </location>
</feature>
<feature type="transmembrane region" description="Helical" evidence="8">
    <location>
        <begin position="107"/>
        <end position="124"/>
    </location>
</feature>
<feature type="transmembrane region" description="Helical" evidence="8">
    <location>
        <begin position="131"/>
        <end position="151"/>
    </location>
</feature>
<dbReference type="Gene3D" id="1.10.3430.10">
    <property type="entry name" value="Ammonium transporter AmtB like domains"/>
    <property type="match status" value="1"/>
</dbReference>
<feature type="transmembrane region" description="Helical" evidence="8">
    <location>
        <begin position="20"/>
        <end position="40"/>
    </location>
</feature>
<organism evidence="10 11">
    <name type="scientific">Blomia tropicalis</name>
    <name type="common">Mite</name>
    <dbReference type="NCBI Taxonomy" id="40697"/>
    <lineage>
        <taxon>Eukaryota</taxon>
        <taxon>Metazoa</taxon>
        <taxon>Ecdysozoa</taxon>
        <taxon>Arthropoda</taxon>
        <taxon>Chelicerata</taxon>
        <taxon>Arachnida</taxon>
        <taxon>Acari</taxon>
        <taxon>Acariformes</taxon>
        <taxon>Sarcoptiformes</taxon>
        <taxon>Astigmata</taxon>
        <taxon>Glycyphagoidea</taxon>
        <taxon>Echimyopodidae</taxon>
        <taxon>Blomia</taxon>
    </lineage>
</organism>
<dbReference type="GO" id="GO:0008519">
    <property type="term" value="F:ammonium channel activity"/>
    <property type="evidence" value="ECO:0007669"/>
    <property type="project" value="InterPro"/>
</dbReference>
<accession>A0A9Q0RR58</accession>
<dbReference type="InterPro" id="IPR029020">
    <property type="entry name" value="Ammonium/urea_transptr"/>
</dbReference>
<feature type="transmembrane region" description="Helical" evidence="8">
    <location>
        <begin position="367"/>
        <end position="390"/>
    </location>
</feature>
<sequence length="507" mass="56045">MTKSNNQQDYMSVKINGNDATWILTSSFIIFTMQTGFSLLQSGMVRRKNQISIMIMNMFNPIVSGLTYWFIAYGFTETSSSSNEFIGLSNFMTDSIEPNMGQLFASYTYKLSTMSTATNVVLGAMAERINFIPYLIYSVGITIAFSIPSYWVSSPRGFLHKLGTVDVAGCSFIHLAGGTAGLVATILLKPRIGRFQPPYESYGMSDPTNSLLGTYMLWWGWVGFHMSSTFGVSNGRWNYCTRSAVCSIISSSIGGFTAILFSYVFHNRQINIKIFVCGLFSGMVAVSGGCTLFNPQQALLVGFIGSLCSMATMPILKKLQIDDPTQTIAIHAISSIWGMLSIGLMISRNTLFNATHSGLFQSGSFHLFGSQIAAILAVGIWSAMMSYLILKGIMVLLPIRIDKELEEVGIDLSLNNINTDLDWDKILMPNPGPTFTSSTTRRKTRQKLMKVVNAMIAVQRLIQLSSKNRFRRHIKAYNTKVLAQSWSAVQPLVTSARVRPAHTEPHA</sequence>
<dbReference type="InterPro" id="IPR024041">
    <property type="entry name" value="NH4_transpt_AmtB-like_dom"/>
</dbReference>
<dbReference type="EMBL" id="JAPWDV010000001">
    <property type="protein sequence ID" value="KAJ6223431.1"/>
    <property type="molecule type" value="Genomic_DNA"/>
</dbReference>
<dbReference type="SUPFAM" id="SSF111352">
    <property type="entry name" value="Ammonium transporter"/>
    <property type="match status" value="1"/>
</dbReference>
<keyword evidence="3" id="KW-0813">Transport</keyword>
<dbReference type="PANTHER" id="PTHR11730:SF58">
    <property type="entry name" value="AMMONIUM TRANSPORTER"/>
    <property type="match status" value="1"/>
</dbReference>
<keyword evidence="11" id="KW-1185">Reference proteome</keyword>
<comment type="subcellular location">
    <subcellularLocation>
        <location evidence="1">Membrane</location>
        <topology evidence="1">Multi-pass membrane protein</topology>
    </subcellularLocation>
</comment>
<gene>
    <name evidence="10" type="ORF">RDWZM_001976</name>
</gene>